<proteinExistence type="inferred from homology"/>
<evidence type="ECO:0000313" key="8">
    <source>
        <dbReference type="EMBL" id="GES78033.1"/>
    </source>
</evidence>
<dbReference type="Proteomes" id="UP000615446">
    <property type="component" value="Unassembled WGS sequence"/>
</dbReference>
<feature type="domain" description="TLDc" evidence="7">
    <location>
        <begin position="333"/>
        <end position="534"/>
    </location>
</feature>
<feature type="region of interest" description="Disordered" evidence="6">
    <location>
        <begin position="1"/>
        <end position="28"/>
    </location>
</feature>
<dbReference type="EMBL" id="BLAL01000034">
    <property type="protein sequence ID" value="GES78033.1"/>
    <property type="molecule type" value="Genomic_DNA"/>
</dbReference>
<dbReference type="GO" id="GO:0005634">
    <property type="term" value="C:nucleus"/>
    <property type="evidence" value="ECO:0007669"/>
    <property type="project" value="TreeGrafter"/>
</dbReference>
<evidence type="ECO:0000256" key="4">
    <source>
        <dbReference type="ARBA" id="ARBA00015163"/>
    </source>
</evidence>
<dbReference type="InterPro" id="IPR006571">
    <property type="entry name" value="TLDc_dom"/>
</dbReference>
<dbReference type="PROSITE" id="PS51886">
    <property type="entry name" value="TLDC"/>
    <property type="match status" value="1"/>
</dbReference>
<keyword evidence="5" id="KW-0963">Cytoplasm</keyword>
<sequence>MGNNNSKNIKKKPLKTLTKSKQDTSNTSLLSPIGRISRISNELLTRKFSQIESYSLRASFDNLSTVNERGIAHITKGAFIGYLGFPDDIGAGPLIYRSFTYLANYPSVGHTNAHLTYDGLIKAVAIYCDLTEDIINDDRVKLLFDSFSISDSDIYNEQKDPLKSSEPSISQIPQLVTPEDTEFLKAIGFYETDPSKISKVQKQDMVKILTGLIWLMSSEMSSINASSEELKQNLKKIISPKFINQIHEDAVHVVEHMKRYNNNNNNNIKSDQVITWLTFNNFIERNAPNIFRGFIPFIYGQFLIGLTLSRHRSDTLFQGPKVQYWPKLDSQSDILNQMNMGLLSWMLPESVIKRRYWNCLYSSSKHGFSMNRFHRNVFKYPGPTLLLIHADIDISERRKSISSISSGAGAYVAEPWKSTSNPKTCFGSEECTLFEVLPVFEKFPATKFNSNYVYYNPSFGIGLGGIATSSIISNVITTSDQNSFALQVDNTLQFGRYRNDAAHHEVKPTYRLSATRQYFDIPFEVIEIEVFGLGGDLAKEKQDKEWEWEEAEAAKRSGYKRNGNKEDKEILKLAGIIDDDSRKEIQTWES</sequence>
<protein>
    <recommendedName>
        <fullName evidence="4">Restriction of telomere capping protein 5</fullName>
    </recommendedName>
</protein>
<dbReference type="SMART" id="SM00584">
    <property type="entry name" value="TLDc"/>
    <property type="match status" value="1"/>
</dbReference>
<evidence type="ECO:0000259" key="7">
    <source>
        <dbReference type="PROSITE" id="PS51886"/>
    </source>
</evidence>
<dbReference type="OrthoDB" id="289228at2759"/>
<gene>
    <name evidence="8" type="ORF">RCL2_000535400</name>
</gene>
<evidence type="ECO:0000256" key="5">
    <source>
        <dbReference type="ARBA" id="ARBA00022490"/>
    </source>
</evidence>
<evidence type="ECO:0000256" key="2">
    <source>
        <dbReference type="ARBA" id="ARBA00004496"/>
    </source>
</evidence>
<dbReference type="GO" id="GO:0006979">
    <property type="term" value="P:response to oxidative stress"/>
    <property type="evidence" value="ECO:0007669"/>
    <property type="project" value="TreeGrafter"/>
</dbReference>
<dbReference type="GO" id="GO:0005737">
    <property type="term" value="C:cytoplasm"/>
    <property type="evidence" value="ECO:0007669"/>
    <property type="project" value="UniProtKB-SubCell"/>
</dbReference>
<comment type="similarity">
    <text evidence="3">Belongs to the RTC5 family.</text>
</comment>
<dbReference type="PANTHER" id="PTHR23354:SF130">
    <property type="entry name" value="RESTRICTION OF TELOMERE CAPPING PROTEIN 5"/>
    <property type="match status" value="1"/>
</dbReference>
<comment type="subcellular location">
    <subcellularLocation>
        <location evidence="2">Cytoplasm</location>
    </subcellularLocation>
</comment>
<comment type="caution">
    <text evidence="8">The sequence shown here is derived from an EMBL/GenBank/DDBJ whole genome shotgun (WGS) entry which is preliminary data.</text>
</comment>
<evidence type="ECO:0000256" key="1">
    <source>
        <dbReference type="ARBA" id="ARBA00002738"/>
    </source>
</evidence>
<reference evidence="8" key="1">
    <citation type="submission" date="2019-10" db="EMBL/GenBank/DDBJ databases">
        <title>Conservation and host-specific expression of non-tandemly repeated heterogenous ribosome RNA gene in arbuscular mycorrhizal fungi.</title>
        <authorList>
            <person name="Maeda T."/>
            <person name="Kobayashi Y."/>
            <person name="Nakagawa T."/>
            <person name="Ezawa T."/>
            <person name="Yamaguchi K."/>
            <person name="Bino T."/>
            <person name="Nishimoto Y."/>
            <person name="Shigenobu S."/>
            <person name="Kawaguchi M."/>
        </authorList>
    </citation>
    <scope>NUCLEOTIDE SEQUENCE</scope>
    <source>
        <strain evidence="8">HR1</strain>
    </source>
</reference>
<organism evidence="8 9">
    <name type="scientific">Rhizophagus clarus</name>
    <dbReference type="NCBI Taxonomy" id="94130"/>
    <lineage>
        <taxon>Eukaryota</taxon>
        <taxon>Fungi</taxon>
        <taxon>Fungi incertae sedis</taxon>
        <taxon>Mucoromycota</taxon>
        <taxon>Glomeromycotina</taxon>
        <taxon>Glomeromycetes</taxon>
        <taxon>Glomerales</taxon>
        <taxon>Glomeraceae</taxon>
        <taxon>Rhizophagus</taxon>
    </lineage>
</organism>
<comment type="function">
    <text evidence="1">May be involved in a process influencing telomere capping.</text>
</comment>
<evidence type="ECO:0000256" key="3">
    <source>
        <dbReference type="ARBA" id="ARBA00006731"/>
    </source>
</evidence>
<name>A0A8H3QFQ5_9GLOM</name>
<dbReference type="AlphaFoldDB" id="A0A8H3QFQ5"/>
<evidence type="ECO:0000256" key="6">
    <source>
        <dbReference type="SAM" id="MobiDB-lite"/>
    </source>
</evidence>
<dbReference type="Pfam" id="PF07534">
    <property type="entry name" value="TLD"/>
    <property type="match status" value="1"/>
</dbReference>
<dbReference type="PANTHER" id="PTHR23354">
    <property type="entry name" value="NUCLEOLAR PROTEIN 7/ESTROGEN RECEPTOR COACTIVATOR-RELATED"/>
    <property type="match status" value="1"/>
</dbReference>
<accession>A0A8H3QFQ5</accession>
<evidence type="ECO:0000313" key="9">
    <source>
        <dbReference type="Proteomes" id="UP000615446"/>
    </source>
</evidence>